<evidence type="ECO:0000313" key="2">
    <source>
        <dbReference type="Proteomes" id="UP000814128"/>
    </source>
</evidence>
<name>A0ACB8QZZ1_9AGAM</name>
<keyword evidence="2" id="KW-1185">Reference proteome</keyword>
<sequence>MSVVLRVAAVRIAPRISTVASRRTVATIASRLYEARATATGPGRNGLVSSSNEKQLSLKMSTPKALGGPEDAHNPEQLFAMACFSGALNLVCQKAGKANLAKDAKIDVKVWLGTLTGREGFGLEAEVQVRDFPDEALIQKAHEVCPYSLLMREGGKSTAGKA</sequence>
<evidence type="ECO:0000313" key="1">
    <source>
        <dbReference type="EMBL" id="KAI0036936.1"/>
    </source>
</evidence>
<gene>
    <name evidence="1" type="ORF">K488DRAFT_81676</name>
</gene>
<reference evidence="1" key="1">
    <citation type="submission" date="2021-02" db="EMBL/GenBank/DDBJ databases">
        <authorList>
            <consortium name="DOE Joint Genome Institute"/>
            <person name="Ahrendt S."/>
            <person name="Looney B.P."/>
            <person name="Miyauchi S."/>
            <person name="Morin E."/>
            <person name="Drula E."/>
            <person name="Courty P.E."/>
            <person name="Chicoki N."/>
            <person name="Fauchery L."/>
            <person name="Kohler A."/>
            <person name="Kuo A."/>
            <person name="Labutti K."/>
            <person name="Pangilinan J."/>
            <person name="Lipzen A."/>
            <person name="Riley R."/>
            <person name="Andreopoulos W."/>
            <person name="He G."/>
            <person name="Johnson J."/>
            <person name="Barry K.W."/>
            <person name="Grigoriev I.V."/>
            <person name="Nagy L."/>
            <person name="Hibbett D."/>
            <person name="Henrissat B."/>
            <person name="Matheny P.B."/>
            <person name="Labbe J."/>
            <person name="Martin F."/>
        </authorList>
    </citation>
    <scope>NUCLEOTIDE SEQUENCE</scope>
    <source>
        <strain evidence="1">EC-137</strain>
    </source>
</reference>
<organism evidence="1 2">
    <name type="scientific">Vararia minispora EC-137</name>
    <dbReference type="NCBI Taxonomy" id="1314806"/>
    <lineage>
        <taxon>Eukaryota</taxon>
        <taxon>Fungi</taxon>
        <taxon>Dikarya</taxon>
        <taxon>Basidiomycota</taxon>
        <taxon>Agaricomycotina</taxon>
        <taxon>Agaricomycetes</taxon>
        <taxon>Russulales</taxon>
        <taxon>Lachnocladiaceae</taxon>
        <taxon>Vararia</taxon>
    </lineage>
</organism>
<protein>
    <submittedName>
        <fullName evidence="1">OsmC/Ohr family</fullName>
    </submittedName>
</protein>
<proteinExistence type="predicted"/>
<comment type="caution">
    <text evidence="1">The sequence shown here is derived from an EMBL/GenBank/DDBJ whole genome shotgun (WGS) entry which is preliminary data.</text>
</comment>
<accession>A0ACB8QZZ1</accession>
<reference evidence="1" key="2">
    <citation type="journal article" date="2022" name="New Phytol.">
        <title>Evolutionary transition to the ectomycorrhizal habit in the genomes of a hyperdiverse lineage of mushroom-forming fungi.</title>
        <authorList>
            <person name="Looney B."/>
            <person name="Miyauchi S."/>
            <person name="Morin E."/>
            <person name="Drula E."/>
            <person name="Courty P.E."/>
            <person name="Kohler A."/>
            <person name="Kuo A."/>
            <person name="LaButti K."/>
            <person name="Pangilinan J."/>
            <person name="Lipzen A."/>
            <person name="Riley R."/>
            <person name="Andreopoulos W."/>
            <person name="He G."/>
            <person name="Johnson J."/>
            <person name="Nolan M."/>
            <person name="Tritt A."/>
            <person name="Barry K.W."/>
            <person name="Grigoriev I.V."/>
            <person name="Nagy L.G."/>
            <person name="Hibbett D."/>
            <person name="Henrissat B."/>
            <person name="Matheny P.B."/>
            <person name="Labbe J."/>
            <person name="Martin F.M."/>
        </authorList>
    </citation>
    <scope>NUCLEOTIDE SEQUENCE</scope>
    <source>
        <strain evidence="1">EC-137</strain>
    </source>
</reference>
<dbReference type="EMBL" id="MU273467">
    <property type="protein sequence ID" value="KAI0036936.1"/>
    <property type="molecule type" value="Genomic_DNA"/>
</dbReference>
<dbReference type="Proteomes" id="UP000814128">
    <property type="component" value="Unassembled WGS sequence"/>
</dbReference>